<gene>
    <name evidence="1" type="ORF">EV684_104118</name>
</gene>
<sequence>MVDEHSQAFRGMPFKRVFYRLLGGDAGPPLEALTADERTAVVTSDEEGLRLSMPTPVIECGHEFELLLVPAAPVAQFDGELVLRRLNDDGEPVPGSDEVLCRLGYRGPGVSRLRLELPAVARPGPYELQFVGKPRSSTTLRFAAASLPKA</sequence>
<evidence type="ECO:0000313" key="2">
    <source>
        <dbReference type="Proteomes" id="UP000295106"/>
    </source>
</evidence>
<proteinExistence type="predicted"/>
<protein>
    <submittedName>
        <fullName evidence="1">Uncharacterized protein</fullName>
    </submittedName>
</protein>
<dbReference type="Proteomes" id="UP000295106">
    <property type="component" value="Unassembled WGS sequence"/>
</dbReference>
<accession>A0A4R2MF79</accession>
<comment type="caution">
    <text evidence="1">The sequence shown here is derived from an EMBL/GenBank/DDBJ whole genome shotgun (WGS) entry which is preliminary data.</text>
</comment>
<reference evidence="1 2" key="1">
    <citation type="submission" date="2019-03" db="EMBL/GenBank/DDBJ databases">
        <title>Genomic Encyclopedia of Type Strains, Phase IV (KMG-IV): sequencing the most valuable type-strain genomes for metagenomic binning, comparative biology and taxonomic classification.</title>
        <authorList>
            <person name="Goeker M."/>
        </authorList>
    </citation>
    <scope>NUCLEOTIDE SEQUENCE [LARGE SCALE GENOMIC DNA]</scope>
    <source>
        <strain evidence="1 2">DSM 1709</strain>
    </source>
</reference>
<dbReference type="EMBL" id="SLXD01000004">
    <property type="protein sequence ID" value="TCP03397.1"/>
    <property type="molecule type" value="Genomic_DNA"/>
</dbReference>
<organism evidence="1 2">
    <name type="scientific">Rubrivivax gelatinosus</name>
    <name type="common">Rhodocyclus gelatinosus</name>
    <name type="synonym">Rhodopseudomonas gelatinosa</name>
    <dbReference type="NCBI Taxonomy" id="28068"/>
    <lineage>
        <taxon>Bacteria</taxon>
        <taxon>Pseudomonadati</taxon>
        <taxon>Pseudomonadota</taxon>
        <taxon>Betaproteobacteria</taxon>
        <taxon>Burkholderiales</taxon>
        <taxon>Sphaerotilaceae</taxon>
        <taxon>Rubrivivax</taxon>
    </lineage>
</organism>
<evidence type="ECO:0000313" key="1">
    <source>
        <dbReference type="EMBL" id="TCP03397.1"/>
    </source>
</evidence>
<dbReference type="AlphaFoldDB" id="A0A4R2MF79"/>
<name>A0A4R2MF79_RUBGE</name>